<reference evidence="1" key="1">
    <citation type="submission" date="2022-08" db="EMBL/GenBank/DDBJ databases">
        <authorList>
            <person name="Kallberg Y."/>
            <person name="Tangrot J."/>
            <person name="Rosling A."/>
        </authorList>
    </citation>
    <scope>NUCLEOTIDE SEQUENCE</scope>
    <source>
        <strain evidence="1">Wild A</strain>
    </source>
</reference>
<sequence length="48" mass="5391">ELRKMVHLGFNNIGGFNNIIGAIDAIVDYRDVFIDYEIGWPGSVHDAK</sequence>
<dbReference type="EMBL" id="CAMKVN010024506">
    <property type="protein sequence ID" value="CAI2200478.1"/>
    <property type="molecule type" value="Genomic_DNA"/>
</dbReference>
<dbReference type="Proteomes" id="UP001153678">
    <property type="component" value="Unassembled WGS sequence"/>
</dbReference>
<gene>
    <name evidence="1" type="ORF">FWILDA_LOCUS19588</name>
</gene>
<accession>A0A9W4TEH6</accession>
<keyword evidence="2" id="KW-1185">Reference proteome</keyword>
<dbReference type="AlphaFoldDB" id="A0A9W4TEH6"/>
<feature type="non-terminal residue" evidence="1">
    <location>
        <position position="1"/>
    </location>
</feature>
<evidence type="ECO:0000313" key="1">
    <source>
        <dbReference type="EMBL" id="CAI2200478.1"/>
    </source>
</evidence>
<name>A0A9W4TEH6_9GLOM</name>
<evidence type="ECO:0000313" key="2">
    <source>
        <dbReference type="Proteomes" id="UP001153678"/>
    </source>
</evidence>
<protein>
    <submittedName>
        <fullName evidence="1">5686_t:CDS:1</fullName>
    </submittedName>
</protein>
<comment type="caution">
    <text evidence="1">The sequence shown here is derived from an EMBL/GenBank/DDBJ whole genome shotgun (WGS) entry which is preliminary data.</text>
</comment>
<feature type="non-terminal residue" evidence="1">
    <location>
        <position position="48"/>
    </location>
</feature>
<organism evidence="1 2">
    <name type="scientific">Funneliformis geosporum</name>
    <dbReference type="NCBI Taxonomy" id="1117311"/>
    <lineage>
        <taxon>Eukaryota</taxon>
        <taxon>Fungi</taxon>
        <taxon>Fungi incertae sedis</taxon>
        <taxon>Mucoromycota</taxon>
        <taxon>Glomeromycotina</taxon>
        <taxon>Glomeromycetes</taxon>
        <taxon>Glomerales</taxon>
        <taxon>Glomeraceae</taxon>
        <taxon>Funneliformis</taxon>
    </lineage>
</organism>
<proteinExistence type="predicted"/>